<dbReference type="EMBL" id="FUXE01000006">
    <property type="protein sequence ID" value="SJZ66639.1"/>
    <property type="molecule type" value="Genomic_DNA"/>
</dbReference>
<evidence type="ECO:0000313" key="6">
    <source>
        <dbReference type="Proteomes" id="UP000190121"/>
    </source>
</evidence>
<keyword evidence="3" id="KW-0663">Pyridoxal phosphate</keyword>
<gene>
    <name evidence="5" type="ORF">SAMN02745171_00787</name>
</gene>
<dbReference type="GO" id="GO:0030170">
    <property type="term" value="F:pyridoxal phosphate binding"/>
    <property type="evidence" value="ECO:0007669"/>
    <property type="project" value="InterPro"/>
</dbReference>
<organism evidence="5 6">
    <name type="scientific">Porphyromonas circumdentaria</name>
    <dbReference type="NCBI Taxonomy" id="29524"/>
    <lineage>
        <taxon>Bacteria</taxon>
        <taxon>Pseudomonadati</taxon>
        <taxon>Bacteroidota</taxon>
        <taxon>Bacteroidia</taxon>
        <taxon>Bacteroidales</taxon>
        <taxon>Porphyromonadaceae</taxon>
        <taxon>Porphyromonas</taxon>
    </lineage>
</organism>
<dbReference type="GO" id="GO:0009102">
    <property type="term" value="P:biotin biosynthetic process"/>
    <property type="evidence" value="ECO:0007669"/>
    <property type="project" value="TreeGrafter"/>
</dbReference>
<feature type="domain" description="Aminotransferase class I/classII large" evidence="4">
    <location>
        <begin position="46"/>
        <end position="387"/>
    </location>
</feature>
<dbReference type="Pfam" id="PF00155">
    <property type="entry name" value="Aminotran_1_2"/>
    <property type="match status" value="1"/>
</dbReference>
<dbReference type="InterPro" id="IPR004839">
    <property type="entry name" value="Aminotransferase_I/II_large"/>
</dbReference>
<dbReference type="InterPro" id="IPR015424">
    <property type="entry name" value="PyrdxlP-dep_Trfase"/>
</dbReference>
<dbReference type="Gene3D" id="3.90.1150.10">
    <property type="entry name" value="Aspartate Aminotransferase, domain 1"/>
    <property type="match status" value="1"/>
</dbReference>
<dbReference type="InterPro" id="IPR050087">
    <property type="entry name" value="AON_synthase_class-II"/>
</dbReference>
<dbReference type="AlphaFoldDB" id="A0A1T4MHZ9"/>
<dbReference type="InterPro" id="IPR015422">
    <property type="entry name" value="PyrdxlP-dep_Trfase_small"/>
</dbReference>
<dbReference type="Gene3D" id="3.40.640.10">
    <property type="entry name" value="Type I PLP-dependent aspartate aminotransferase-like (Major domain)"/>
    <property type="match status" value="1"/>
</dbReference>
<dbReference type="STRING" id="29524.SAMN02745171_00787"/>
<comment type="cofactor">
    <cofactor evidence="1">
        <name>pyridoxal 5'-phosphate</name>
        <dbReference type="ChEBI" id="CHEBI:597326"/>
    </cofactor>
</comment>
<protein>
    <submittedName>
        <fullName evidence="5">8-amino-7-oxononanoate synthase</fullName>
    </submittedName>
</protein>
<reference evidence="6" key="1">
    <citation type="submission" date="2017-02" db="EMBL/GenBank/DDBJ databases">
        <authorList>
            <person name="Varghese N."/>
            <person name="Submissions S."/>
        </authorList>
    </citation>
    <scope>NUCLEOTIDE SEQUENCE [LARGE SCALE GENOMIC DNA]</scope>
    <source>
        <strain evidence="6">ATCC 51356</strain>
    </source>
</reference>
<dbReference type="InterPro" id="IPR015421">
    <property type="entry name" value="PyrdxlP-dep_Trfase_major"/>
</dbReference>
<dbReference type="RefSeq" id="WP_078736730.1">
    <property type="nucleotide sequence ID" value="NZ_FUXE01000006.1"/>
</dbReference>
<proteinExistence type="predicted"/>
<dbReference type="GO" id="GO:0008710">
    <property type="term" value="F:8-amino-7-oxononanoate synthase activity"/>
    <property type="evidence" value="ECO:0007669"/>
    <property type="project" value="TreeGrafter"/>
</dbReference>
<accession>A0A1T4MHZ9</accession>
<dbReference type="Proteomes" id="UP000190121">
    <property type="component" value="Unassembled WGS sequence"/>
</dbReference>
<dbReference type="PANTHER" id="PTHR13693">
    <property type="entry name" value="CLASS II AMINOTRANSFERASE/8-AMINO-7-OXONONANOATE SYNTHASE"/>
    <property type="match status" value="1"/>
</dbReference>
<keyword evidence="2" id="KW-0808">Transferase</keyword>
<dbReference type="OrthoDB" id="9807157at2"/>
<evidence type="ECO:0000256" key="1">
    <source>
        <dbReference type="ARBA" id="ARBA00001933"/>
    </source>
</evidence>
<sequence length="392" mass="43536">MKEHNNSLQLRISRELELLDSTQSARSLERSYGRYGKYCWVGSSTLLNLSGNDYLGLSEREDLRRAFLSLYPDYAVPHGSTSSRLLLGNYSLASAFEGEIAQALKQEAALLFNSGYHANTAILPALSSLEGVHILADKLVHASIIDGIRLSQASFERFRHNDFNHLERLLSRLESAKIPIVVVESLYSMDGDITNLKALVALKKRFPELILYVDEAHAIGAIGSNGYGVAEEQGVLQEIDILVGTFGKALNSMGAYVATSTLLKRFLINKARPLIFSTMLPEATIAWSRFLFNLLPSFTVERAQLRALSSWVHSGIASSEYRTCGDSYIVPLLLGSNEACYQMALRMQSAGFEVRPIRYPTVPKGEARIRLSLTASMTEKDLLPLIDLLRNR</sequence>
<keyword evidence="6" id="KW-1185">Reference proteome</keyword>
<evidence type="ECO:0000256" key="2">
    <source>
        <dbReference type="ARBA" id="ARBA00022679"/>
    </source>
</evidence>
<dbReference type="PANTHER" id="PTHR13693:SF100">
    <property type="entry name" value="8-AMINO-7-OXONONANOATE SYNTHASE"/>
    <property type="match status" value="1"/>
</dbReference>
<dbReference type="SUPFAM" id="SSF53383">
    <property type="entry name" value="PLP-dependent transferases"/>
    <property type="match status" value="1"/>
</dbReference>
<evidence type="ECO:0000259" key="4">
    <source>
        <dbReference type="Pfam" id="PF00155"/>
    </source>
</evidence>
<evidence type="ECO:0000256" key="3">
    <source>
        <dbReference type="ARBA" id="ARBA00022898"/>
    </source>
</evidence>
<evidence type="ECO:0000313" key="5">
    <source>
        <dbReference type="EMBL" id="SJZ66639.1"/>
    </source>
</evidence>
<name>A0A1T4MHZ9_9PORP</name>